<reference evidence="2 3" key="1">
    <citation type="submission" date="2020-07" db="EMBL/GenBank/DDBJ databases">
        <title>Gai3-2, isolated from salt lake.</title>
        <authorList>
            <person name="Cui H."/>
            <person name="Shi X."/>
        </authorList>
    </citation>
    <scope>NUCLEOTIDE SEQUENCE [LARGE SCALE GENOMIC DNA]</scope>
    <source>
        <strain evidence="2 3">Gai3-2</strain>
    </source>
</reference>
<dbReference type="KEGG" id="halg:HUG10_14180"/>
<dbReference type="RefSeq" id="WP_179170196.1">
    <property type="nucleotide sequence ID" value="NZ_CP058529.1"/>
</dbReference>
<feature type="domain" description="Thioredoxin" evidence="1">
    <location>
        <begin position="110"/>
        <end position="228"/>
    </location>
</feature>
<dbReference type="Proteomes" id="UP000509750">
    <property type="component" value="Chromosome"/>
</dbReference>
<dbReference type="CDD" id="cd02947">
    <property type="entry name" value="TRX_family"/>
    <property type="match status" value="1"/>
</dbReference>
<keyword evidence="3" id="KW-1185">Reference proteome</keyword>
<evidence type="ECO:0000313" key="3">
    <source>
        <dbReference type="Proteomes" id="UP000509750"/>
    </source>
</evidence>
<name>A0A7D5KNM7_9EURY</name>
<dbReference type="EMBL" id="CP058529">
    <property type="protein sequence ID" value="QLG28622.1"/>
    <property type="molecule type" value="Genomic_DNA"/>
</dbReference>
<protein>
    <submittedName>
        <fullName evidence="2">Thioredoxin family protein</fullName>
    </submittedName>
</protein>
<dbReference type="SUPFAM" id="SSF52833">
    <property type="entry name" value="Thioredoxin-like"/>
    <property type="match status" value="1"/>
</dbReference>
<organism evidence="2 3">
    <name type="scientific">Halorarum halophilum</name>
    <dbReference type="NCBI Taxonomy" id="2743090"/>
    <lineage>
        <taxon>Archaea</taxon>
        <taxon>Methanobacteriati</taxon>
        <taxon>Methanobacteriota</taxon>
        <taxon>Stenosarchaea group</taxon>
        <taxon>Halobacteria</taxon>
        <taxon>Halobacteriales</taxon>
        <taxon>Haloferacaceae</taxon>
        <taxon>Halorarum</taxon>
    </lineage>
</organism>
<dbReference type="GeneID" id="56030003"/>
<dbReference type="AlphaFoldDB" id="A0A7D5KNM7"/>
<evidence type="ECO:0000313" key="2">
    <source>
        <dbReference type="EMBL" id="QLG28622.1"/>
    </source>
</evidence>
<dbReference type="PROSITE" id="PS51352">
    <property type="entry name" value="THIOREDOXIN_2"/>
    <property type="match status" value="1"/>
</dbReference>
<evidence type="ECO:0000259" key="1">
    <source>
        <dbReference type="PROSITE" id="PS51352"/>
    </source>
</evidence>
<dbReference type="Pfam" id="PF00085">
    <property type="entry name" value="Thioredoxin"/>
    <property type="match status" value="1"/>
</dbReference>
<accession>A0A7D5KNM7</accession>
<gene>
    <name evidence="2" type="ORF">HUG10_14180</name>
</gene>
<dbReference type="InterPro" id="IPR013766">
    <property type="entry name" value="Thioredoxin_domain"/>
</dbReference>
<sequence>MSADPTADVDPESLLDRLVEEGAVDETAEGELVATEAFESTHAVYRDTYLEIGDDEFRGTVTELFGIDESEAAARIEELGVTRAEIAAYLALRSFLDDPPAPVELATMAAMVVEVAPPSPVPDSQTELDDGSYESFLAEHPDAVVFIWKRDCLPCERMKGDLEALLSTVPADYGTAGVDGDAVEAFRAAYDVTSAPTTLVFRDGELADRATGRLRVAGFADLVEGADGAD</sequence>
<dbReference type="Gene3D" id="3.40.30.10">
    <property type="entry name" value="Glutaredoxin"/>
    <property type="match status" value="1"/>
</dbReference>
<dbReference type="InterPro" id="IPR036249">
    <property type="entry name" value="Thioredoxin-like_sf"/>
</dbReference>
<dbReference type="OrthoDB" id="304286at2157"/>
<proteinExistence type="predicted"/>